<keyword evidence="2" id="KW-1133">Transmembrane helix</keyword>
<evidence type="ECO:0000313" key="3">
    <source>
        <dbReference type="EMBL" id="MCD7450084.1"/>
    </source>
</evidence>
<keyword evidence="2" id="KW-0472">Membrane</keyword>
<sequence>MMRRSKESENRALYQQLINLEKDWATFKRSNKSLNFPQNSKSPQLEEEEEEGVNWKVKKKKKNDLAVEEIIRDRRTALARGKLKGRRLFREISDEKSSITTSQEVISEDGICSVCLVLLKENMDGNKNNENVGNDSLISCSSTSSFSTEKASKDGGIRMIEGNNRAPENLLERKGWRYRTCLWLLIMAIFAITVSAFTQGICLIAGKQVEEVIPLPT</sequence>
<feature type="compositionally biased region" description="Polar residues" evidence="1">
    <location>
        <begin position="32"/>
        <end position="43"/>
    </location>
</feature>
<dbReference type="Proteomes" id="UP000823775">
    <property type="component" value="Unassembled WGS sequence"/>
</dbReference>
<feature type="transmembrane region" description="Helical" evidence="2">
    <location>
        <begin position="182"/>
        <end position="206"/>
    </location>
</feature>
<gene>
    <name evidence="3" type="ORF">HAX54_003502</name>
</gene>
<keyword evidence="2" id="KW-0812">Transmembrane</keyword>
<evidence type="ECO:0000256" key="2">
    <source>
        <dbReference type="SAM" id="Phobius"/>
    </source>
</evidence>
<organism evidence="3 4">
    <name type="scientific">Datura stramonium</name>
    <name type="common">Jimsonweed</name>
    <name type="synonym">Common thornapple</name>
    <dbReference type="NCBI Taxonomy" id="4076"/>
    <lineage>
        <taxon>Eukaryota</taxon>
        <taxon>Viridiplantae</taxon>
        <taxon>Streptophyta</taxon>
        <taxon>Embryophyta</taxon>
        <taxon>Tracheophyta</taxon>
        <taxon>Spermatophyta</taxon>
        <taxon>Magnoliopsida</taxon>
        <taxon>eudicotyledons</taxon>
        <taxon>Gunneridae</taxon>
        <taxon>Pentapetalae</taxon>
        <taxon>asterids</taxon>
        <taxon>lamiids</taxon>
        <taxon>Solanales</taxon>
        <taxon>Solanaceae</taxon>
        <taxon>Solanoideae</taxon>
        <taxon>Datureae</taxon>
        <taxon>Datura</taxon>
    </lineage>
</organism>
<evidence type="ECO:0000256" key="1">
    <source>
        <dbReference type="SAM" id="MobiDB-lite"/>
    </source>
</evidence>
<evidence type="ECO:0000313" key="4">
    <source>
        <dbReference type="Proteomes" id="UP000823775"/>
    </source>
</evidence>
<dbReference type="EMBL" id="JACEIK010000116">
    <property type="protein sequence ID" value="MCD7450084.1"/>
    <property type="molecule type" value="Genomic_DNA"/>
</dbReference>
<reference evidence="3 4" key="1">
    <citation type="journal article" date="2021" name="BMC Genomics">
        <title>Datura genome reveals duplications of psychoactive alkaloid biosynthetic genes and high mutation rate following tissue culture.</title>
        <authorList>
            <person name="Rajewski A."/>
            <person name="Carter-House D."/>
            <person name="Stajich J."/>
            <person name="Litt A."/>
        </authorList>
    </citation>
    <scope>NUCLEOTIDE SEQUENCE [LARGE SCALE GENOMIC DNA]</scope>
    <source>
        <strain evidence="3">AR-01</strain>
    </source>
</reference>
<proteinExistence type="predicted"/>
<feature type="region of interest" description="Disordered" evidence="1">
    <location>
        <begin position="31"/>
        <end position="51"/>
    </location>
</feature>
<accession>A0ABS8RWS7</accession>
<name>A0ABS8RWS7_DATST</name>
<keyword evidence="4" id="KW-1185">Reference proteome</keyword>
<comment type="caution">
    <text evidence="3">The sequence shown here is derived from an EMBL/GenBank/DDBJ whole genome shotgun (WGS) entry which is preliminary data.</text>
</comment>
<protein>
    <submittedName>
        <fullName evidence="3">Uncharacterized protein</fullName>
    </submittedName>
</protein>